<evidence type="ECO:0000256" key="3">
    <source>
        <dbReference type="ARBA" id="ARBA00022989"/>
    </source>
</evidence>
<keyword evidence="3 6" id="KW-1133">Transmembrane helix</keyword>
<feature type="compositionally biased region" description="Low complexity" evidence="5">
    <location>
        <begin position="642"/>
        <end position="662"/>
    </location>
</feature>
<dbReference type="InterPro" id="IPR036259">
    <property type="entry name" value="MFS_trans_sf"/>
</dbReference>
<accession>A0A5C3F0Q4</accession>
<feature type="domain" description="Major facilitator superfamily (MFS) profile" evidence="7">
    <location>
        <begin position="46"/>
        <end position="627"/>
    </location>
</feature>
<evidence type="ECO:0000256" key="4">
    <source>
        <dbReference type="ARBA" id="ARBA00023136"/>
    </source>
</evidence>
<feature type="transmembrane region" description="Helical" evidence="6">
    <location>
        <begin position="199"/>
        <end position="219"/>
    </location>
</feature>
<keyword evidence="4 6" id="KW-0472">Membrane</keyword>
<dbReference type="InterPro" id="IPR020846">
    <property type="entry name" value="MFS_dom"/>
</dbReference>
<dbReference type="Pfam" id="PF07690">
    <property type="entry name" value="MFS_1"/>
    <property type="match status" value="2"/>
</dbReference>
<dbReference type="InterPro" id="IPR011701">
    <property type="entry name" value="MFS"/>
</dbReference>
<feature type="transmembrane region" description="Helical" evidence="6">
    <location>
        <begin position="135"/>
        <end position="160"/>
    </location>
</feature>
<sequence length="701" mass="73393">MASLDHASGLPPALRSSHLGGDGGGKRLGAILTPPRYSARTRTILSLLAIAGNTILITFFNGAITVALPSIAKSIDMPQNMLSWPLAMFSLTSGALLLFSGAMADAFGRRNVFLCGNVVFFLLCLAISFVTTTDAFIGCCAGLGIGAALLIPAGVGILGSSVPEGKMKNQSFAMLGAAQPTGFIIGLILGGLLSNRWQIIFWVLTAFAVGFGVCAFLGLPGDDEKLLSPSSSTADLVGQIHTPRHGDSTLSSAVPTAAMASVTSLPMAARGAAASDVPLTATNGESVRSLRLKTFDWFGAAMSTTGLIMLTFALADAESAPSGWRTSYVIALIVVSLFLLAAFQVWERRLERLQRTYELGSSGTAHLPVRNATFIRGPPTAPLLPPAIWRAPKFGAVIAVVFLAWAAFNVLSYFSTLVFQEVQRQSAMKTSLLFLPMIGAGLACNGFTGLVMGRVNALWLIVAGTALGAAAALIMSIGVDATTPYYKGMLWVIIFQVGPDLFFPAGNLYACKSLGRQHQALAGSLFNTTVRVATSLGLAISSTIATAVTKMHSHAPSPAAPMLERRGDAVASSPFLLLTRRAASSPMGEGVYTIEALMKGYQAAAWFCFACSLLSMAVAFAYLRNIGIVGDLETKEEKAIELSRPSSPAASGPASAKLASGSQHSAPPLSKDVAAVVVADEDGTRAVEKKERRHVDPARSR</sequence>
<evidence type="ECO:0000313" key="8">
    <source>
        <dbReference type="EMBL" id="SPO36851.1"/>
    </source>
</evidence>
<proteinExistence type="predicted"/>
<gene>
    <name evidence="8" type="ORF">PSFLO_02322</name>
</gene>
<dbReference type="PROSITE" id="PS00216">
    <property type="entry name" value="SUGAR_TRANSPORT_1"/>
    <property type="match status" value="1"/>
</dbReference>
<evidence type="ECO:0000256" key="5">
    <source>
        <dbReference type="SAM" id="MobiDB-lite"/>
    </source>
</evidence>
<keyword evidence="9" id="KW-1185">Reference proteome</keyword>
<keyword evidence="2 6" id="KW-0812">Transmembrane</keyword>
<dbReference type="SUPFAM" id="SSF103473">
    <property type="entry name" value="MFS general substrate transporter"/>
    <property type="match status" value="2"/>
</dbReference>
<dbReference type="Gene3D" id="1.20.1250.20">
    <property type="entry name" value="MFS general substrate transporter like domains"/>
    <property type="match status" value="2"/>
</dbReference>
<evidence type="ECO:0000313" key="9">
    <source>
        <dbReference type="Proteomes" id="UP000323386"/>
    </source>
</evidence>
<feature type="transmembrane region" description="Helical" evidence="6">
    <location>
        <begin position="81"/>
        <end position="99"/>
    </location>
</feature>
<evidence type="ECO:0000256" key="1">
    <source>
        <dbReference type="ARBA" id="ARBA00004141"/>
    </source>
</evidence>
<feature type="region of interest" description="Disordered" evidence="5">
    <location>
        <begin position="640"/>
        <end position="669"/>
    </location>
</feature>
<feature type="transmembrane region" description="Helical" evidence="6">
    <location>
        <begin position="172"/>
        <end position="193"/>
    </location>
</feature>
<feature type="transmembrane region" description="Helical" evidence="6">
    <location>
        <begin position="489"/>
        <end position="510"/>
    </location>
</feature>
<feature type="transmembrane region" description="Helical" evidence="6">
    <location>
        <begin position="458"/>
        <end position="477"/>
    </location>
</feature>
<dbReference type="PANTHER" id="PTHR42718:SF10">
    <property type="entry name" value="TRANSPORTER, PUTATIVE (AFU_ORTHOLOGUE AFUA_8G06760)-RELATED"/>
    <property type="match status" value="1"/>
</dbReference>
<dbReference type="AlphaFoldDB" id="A0A5C3F0Q4"/>
<protein>
    <submittedName>
        <fullName evidence="8">Related to Cephamycin export protein cmcT</fullName>
    </submittedName>
</protein>
<dbReference type="InterPro" id="IPR005829">
    <property type="entry name" value="Sugar_transporter_CS"/>
</dbReference>
<feature type="transmembrane region" description="Helical" evidence="6">
    <location>
        <begin position="394"/>
        <end position="419"/>
    </location>
</feature>
<dbReference type="GO" id="GO:0022857">
    <property type="term" value="F:transmembrane transporter activity"/>
    <property type="evidence" value="ECO:0007669"/>
    <property type="project" value="InterPro"/>
</dbReference>
<comment type="subcellular location">
    <subcellularLocation>
        <location evidence="1">Membrane</location>
        <topology evidence="1">Multi-pass membrane protein</topology>
    </subcellularLocation>
</comment>
<name>A0A5C3F0Q4_9BASI</name>
<dbReference type="GO" id="GO:0016020">
    <property type="term" value="C:membrane"/>
    <property type="evidence" value="ECO:0007669"/>
    <property type="project" value="UniProtKB-SubCell"/>
</dbReference>
<evidence type="ECO:0000256" key="6">
    <source>
        <dbReference type="SAM" id="Phobius"/>
    </source>
</evidence>
<dbReference type="EMBL" id="OOIP01000005">
    <property type="protein sequence ID" value="SPO36851.1"/>
    <property type="molecule type" value="Genomic_DNA"/>
</dbReference>
<dbReference type="Proteomes" id="UP000323386">
    <property type="component" value="Unassembled WGS sequence"/>
</dbReference>
<evidence type="ECO:0000256" key="2">
    <source>
        <dbReference type="ARBA" id="ARBA00022692"/>
    </source>
</evidence>
<organism evidence="8 9">
    <name type="scientific">Pseudozyma flocculosa</name>
    <dbReference type="NCBI Taxonomy" id="84751"/>
    <lineage>
        <taxon>Eukaryota</taxon>
        <taxon>Fungi</taxon>
        <taxon>Dikarya</taxon>
        <taxon>Basidiomycota</taxon>
        <taxon>Ustilaginomycotina</taxon>
        <taxon>Ustilaginomycetes</taxon>
        <taxon>Ustilaginales</taxon>
        <taxon>Ustilaginaceae</taxon>
        <taxon>Pseudozyma</taxon>
    </lineage>
</organism>
<dbReference type="PANTHER" id="PTHR42718">
    <property type="entry name" value="MAJOR FACILITATOR SUPERFAMILY MULTIDRUG TRANSPORTER MFSC"/>
    <property type="match status" value="1"/>
</dbReference>
<reference evidence="8 9" key="1">
    <citation type="submission" date="2018-03" db="EMBL/GenBank/DDBJ databases">
        <authorList>
            <person name="Guldener U."/>
        </authorList>
    </citation>
    <scope>NUCLEOTIDE SEQUENCE [LARGE SCALE GENOMIC DNA]</scope>
    <source>
        <strain evidence="8 9">DAOM196992</strain>
    </source>
</reference>
<feature type="transmembrane region" description="Helical" evidence="6">
    <location>
        <begin position="111"/>
        <end position="129"/>
    </location>
</feature>
<feature type="transmembrane region" description="Helical" evidence="6">
    <location>
        <begin position="44"/>
        <end position="69"/>
    </location>
</feature>
<feature type="transmembrane region" description="Helical" evidence="6">
    <location>
        <begin position="431"/>
        <end position="451"/>
    </location>
</feature>
<evidence type="ECO:0000259" key="7">
    <source>
        <dbReference type="PROSITE" id="PS50850"/>
    </source>
</evidence>
<feature type="transmembrane region" description="Helical" evidence="6">
    <location>
        <begin position="295"/>
        <end position="315"/>
    </location>
</feature>
<feature type="transmembrane region" description="Helical" evidence="6">
    <location>
        <begin position="603"/>
        <end position="623"/>
    </location>
</feature>
<feature type="region of interest" description="Disordered" evidence="5">
    <location>
        <begin position="1"/>
        <end position="21"/>
    </location>
</feature>
<feature type="transmembrane region" description="Helical" evidence="6">
    <location>
        <begin position="327"/>
        <end position="346"/>
    </location>
</feature>
<dbReference type="PROSITE" id="PS50850">
    <property type="entry name" value="MFS"/>
    <property type="match status" value="1"/>
</dbReference>
<dbReference type="OrthoDB" id="440755at2759"/>